<name>A0A6P8R3M3_GEOSA</name>
<evidence type="ECO:0000256" key="6">
    <source>
        <dbReference type="ARBA" id="ARBA00022860"/>
    </source>
</evidence>
<feature type="compositionally biased region" description="Basic and acidic residues" evidence="14">
    <location>
        <begin position="139"/>
        <end position="153"/>
    </location>
</feature>
<dbReference type="Gene3D" id="3.40.630.10">
    <property type="entry name" value="Zn peptidases"/>
    <property type="match status" value="1"/>
</dbReference>
<dbReference type="SUPFAM" id="SSF49785">
    <property type="entry name" value="Galactose-binding domain-like"/>
    <property type="match status" value="1"/>
</dbReference>
<dbReference type="InterPro" id="IPR000421">
    <property type="entry name" value="FA58C"/>
</dbReference>
<dbReference type="PROSITE" id="PS01286">
    <property type="entry name" value="FA58C_2"/>
    <property type="match status" value="1"/>
</dbReference>
<feature type="compositionally biased region" description="Low complexity" evidence="14">
    <location>
        <begin position="1155"/>
        <end position="1175"/>
    </location>
</feature>
<evidence type="ECO:0000259" key="16">
    <source>
        <dbReference type="PROSITE" id="PS50022"/>
    </source>
</evidence>
<dbReference type="Gene3D" id="2.60.120.260">
    <property type="entry name" value="Galactose-binding domain-like"/>
    <property type="match status" value="1"/>
</dbReference>
<dbReference type="InterPro" id="IPR050753">
    <property type="entry name" value="Peptidase_M14_domain"/>
</dbReference>
<feature type="compositionally biased region" description="Basic residues" evidence="14">
    <location>
        <begin position="301"/>
        <end position="312"/>
    </location>
</feature>
<keyword evidence="18" id="KW-1185">Reference proteome</keyword>
<dbReference type="Pfam" id="PF13620">
    <property type="entry name" value="CarboxypepD_reg"/>
    <property type="match status" value="1"/>
</dbReference>
<dbReference type="GO" id="GO:0005516">
    <property type="term" value="F:calmodulin binding"/>
    <property type="evidence" value="ECO:0007669"/>
    <property type="project" value="UniProtKB-KW"/>
</dbReference>
<dbReference type="CTD" id="165"/>
<feature type="domain" description="Peptidase M14" evidence="17">
    <location>
        <begin position="670"/>
        <end position="1016"/>
    </location>
</feature>
<protein>
    <recommendedName>
        <fullName evidence="11">Adipocyte enhancer-binding protein 1</fullName>
    </recommendedName>
    <alternativeName>
        <fullName evidence="12">Aortic carboxypeptidase-like protein</fullName>
    </alternativeName>
</protein>
<dbReference type="AlphaFoldDB" id="A0A6P8R3M3"/>
<feature type="compositionally biased region" description="Acidic residues" evidence="14">
    <location>
        <begin position="279"/>
        <end position="295"/>
    </location>
</feature>
<evidence type="ECO:0000256" key="4">
    <source>
        <dbReference type="ARBA" id="ARBA00022525"/>
    </source>
</evidence>
<dbReference type="SMART" id="SM00231">
    <property type="entry name" value="FA58C"/>
    <property type="match status" value="1"/>
</dbReference>
<keyword evidence="8" id="KW-0238">DNA-binding</keyword>
<feature type="compositionally biased region" description="Basic and acidic residues" evidence="14">
    <location>
        <begin position="315"/>
        <end position="333"/>
    </location>
</feature>
<feature type="compositionally biased region" description="Acidic residues" evidence="14">
    <location>
        <begin position="56"/>
        <end position="71"/>
    </location>
</feature>
<feature type="compositionally biased region" description="Basic and acidic residues" evidence="14">
    <location>
        <begin position="457"/>
        <end position="478"/>
    </location>
</feature>
<dbReference type="GO" id="GO:0008270">
    <property type="term" value="F:zinc ion binding"/>
    <property type="evidence" value="ECO:0007669"/>
    <property type="project" value="InterPro"/>
</dbReference>
<evidence type="ECO:0000256" key="1">
    <source>
        <dbReference type="ARBA" id="ARBA00004613"/>
    </source>
</evidence>
<dbReference type="GO" id="GO:0016485">
    <property type="term" value="P:protein processing"/>
    <property type="evidence" value="ECO:0007669"/>
    <property type="project" value="TreeGrafter"/>
</dbReference>
<feature type="compositionally biased region" description="Basic and acidic residues" evidence="14">
    <location>
        <begin position="199"/>
        <end position="220"/>
    </location>
</feature>
<evidence type="ECO:0000256" key="3">
    <source>
        <dbReference type="ARBA" id="ARBA00022491"/>
    </source>
</evidence>
<dbReference type="Pfam" id="PF00754">
    <property type="entry name" value="F5_F8_type_C"/>
    <property type="match status" value="1"/>
</dbReference>
<dbReference type="RefSeq" id="XP_033804648.1">
    <property type="nucleotide sequence ID" value="XM_033948757.1"/>
</dbReference>
<feature type="region of interest" description="Disordered" evidence="14">
    <location>
        <begin position="1155"/>
        <end position="1181"/>
    </location>
</feature>
<dbReference type="CDD" id="cd11308">
    <property type="entry name" value="Peptidase_M14NE-CP-C_like"/>
    <property type="match status" value="1"/>
</dbReference>
<dbReference type="InterPro" id="IPR008969">
    <property type="entry name" value="CarboxyPept-like_regulatory"/>
</dbReference>
<feature type="compositionally biased region" description="Basic and acidic residues" evidence="14">
    <location>
        <begin position="361"/>
        <end position="386"/>
    </location>
</feature>
<feature type="compositionally biased region" description="Basic and acidic residues" evidence="14">
    <location>
        <begin position="340"/>
        <end position="354"/>
    </location>
</feature>
<feature type="compositionally biased region" description="Basic residues" evidence="14">
    <location>
        <begin position="154"/>
        <end position="186"/>
    </location>
</feature>
<keyword evidence="5 15" id="KW-0732">Signal</keyword>
<evidence type="ECO:0000256" key="7">
    <source>
        <dbReference type="ARBA" id="ARBA00023015"/>
    </source>
</evidence>
<dbReference type="Gene3D" id="2.60.40.1120">
    <property type="entry name" value="Carboxypeptidase-like, regulatory domain"/>
    <property type="match status" value="1"/>
</dbReference>
<feature type="domain" description="F5/8 type C" evidence="16">
    <location>
        <begin position="489"/>
        <end position="646"/>
    </location>
</feature>
<evidence type="ECO:0000256" key="9">
    <source>
        <dbReference type="ARBA" id="ARBA00023163"/>
    </source>
</evidence>
<dbReference type="SUPFAM" id="SSF49464">
    <property type="entry name" value="Carboxypeptidase regulatory domain-like"/>
    <property type="match status" value="1"/>
</dbReference>
<dbReference type="GeneID" id="117362424"/>
<dbReference type="GO" id="GO:0006518">
    <property type="term" value="P:peptide metabolic process"/>
    <property type="evidence" value="ECO:0007669"/>
    <property type="project" value="TreeGrafter"/>
</dbReference>
<evidence type="ECO:0000256" key="8">
    <source>
        <dbReference type="ARBA" id="ARBA00023125"/>
    </source>
</evidence>
<accession>A0A6P8R3M3</accession>
<dbReference type="SUPFAM" id="SSF53187">
    <property type="entry name" value="Zn-dependent exopeptidases"/>
    <property type="match status" value="1"/>
</dbReference>
<dbReference type="GO" id="GO:0004181">
    <property type="term" value="F:metallocarboxypeptidase activity"/>
    <property type="evidence" value="ECO:0007669"/>
    <property type="project" value="InterPro"/>
</dbReference>
<proteinExistence type="inferred from homology"/>
<dbReference type="PRINTS" id="PR00765">
    <property type="entry name" value="CRBOXYPTASEA"/>
</dbReference>
<comment type="similarity">
    <text evidence="2 13">Belongs to the peptidase M14 family.</text>
</comment>
<dbReference type="InterPro" id="IPR057246">
    <property type="entry name" value="CARBOXYPEPT_ZN_1"/>
</dbReference>
<dbReference type="GO" id="GO:0005615">
    <property type="term" value="C:extracellular space"/>
    <property type="evidence" value="ECO:0007669"/>
    <property type="project" value="TreeGrafter"/>
</dbReference>
<dbReference type="FunFam" id="3.40.630.10:FF:000007">
    <property type="entry name" value="Carboxypeptidase X (M14 family), member 1"/>
    <property type="match status" value="1"/>
</dbReference>
<evidence type="ECO:0000256" key="13">
    <source>
        <dbReference type="PROSITE-ProRule" id="PRU01379"/>
    </source>
</evidence>
<dbReference type="PROSITE" id="PS52035">
    <property type="entry name" value="PEPTIDASE_M14"/>
    <property type="match status" value="1"/>
</dbReference>
<dbReference type="OrthoDB" id="10249045at2759"/>
<reference evidence="19 20" key="1">
    <citation type="submission" date="2025-04" db="UniProtKB">
        <authorList>
            <consortium name="RefSeq"/>
        </authorList>
    </citation>
    <scope>IDENTIFICATION</scope>
</reference>
<dbReference type="PROSITE" id="PS00132">
    <property type="entry name" value="CARBOXYPEPT_ZN_1"/>
    <property type="match status" value="1"/>
</dbReference>
<dbReference type="Proteomes" id="UP000515159">
    <property type="component" value="Chromosome 6"/>
</dbReference>
<evidence type="ECO:0000256" key="15">
    <source>
        <dbReference type="SAM" id="SignalP"/>
    </source>
</evidence>
<dbReference type="Pfam" id="PF00246">
    <property type="entry name" value="Peptidase_M14"/>
    <property type="match status" value="1"/>
</dbReference>
<evidence type="ECO:0000256" key="2">
    <source>
        <dbReference type="ARBA" id="ARBA00005988"/>
    </source>
</evidence>
<dbReference type="GO" id="GO:0001227">
    <property type="term" value="F:DNA-binding transcription repressor activity, RNA polymerase II-specific"/>
    <property type="evidence" value="ECO:0007669"/>
    <property type="project" value="TreeGrafter"/>
</dbReference>
<dbReference type="SMART" id="SM00631">
    <property type="entry name" value="Zn_pept"/>
    <property type="match status" value="1"/>
</dbReference>
<keyword evidence="6" id="KW-0112">Calmodulin-binding</keyword>
<keyword evidence="9" id="KW-0804">Transcription</keyword>
<keyword evidence="10" id="KW-0325">Glycoprotein</keyword>
<evidence type="ECO:0000313" key="18">
    <source>
        <dbReference type="Proteomes" id="UP000515159"/>
    </source>
</evidence>
<evidence type="ECO:0000256" key="14">
    <source>
        <dbReference type="SAM" id="MobiDB-lite"/>
    </source>
</evidence>
<feature type="signal peptide" evidence="15">
    <location>
        <begin position="1"/>
        <end position="33"/>
    </location>
</feature>
<dbReference type="InterPro" id="IPR000834">
    <property type="entry name" value="Peptidase_M14"/>
</dbReference>
<dbReference type="FunFam" id="2.60.120.260:FF:000068">
    <property type="entry name" value="Adipocyte enhancer-binding protein 1"/>
    <property type="match status" value="1"/>
</dbReference>
<dbReference type="RefSeq" id="XP_033804647.1">
    <property type="nucleotide sequence ID" value="XM_033948756.1"/>
</dbReference>
<comment type="subcellular location">
    <subcellularLocation>
        <location evidence="1">Secreted</location>
    </subcellularLocation>
</comment>
<evidence type="ECO:0000313" key="20">
    <source>
        <dbReference type="RefSeq" id="XP_033804648.1"/>
    </source>
</evidence>
<evidence type="ECO:0000256" key="5">
    <source>
        <dbReference type="ARBA" id="ARBA00022729"/>
    </source>
</evidence>
<feature type="compositionally biased region" description="Basic and acidic residues" evidence="14">
    <location>
        <begin position="230"/>
        <end position="278"/>
    </location>
</feature>
<keyword evidence="7" id="KW-0805">Transcription regulation</keyword>
<dbReference type="CDD" id="cd00057">
    <property type="entry name" value="FA58C"/>
    <property type="match status" value="1"/>
</dbReference>
<dbReference type="PROSITE" id="PS50022">
    <property type="entry name" value="FA58C_3"/>
    <property type="match status" value="1"/>
</dbReference>
<feature type="compositionally biased region" description="Basic and acidic residues" evidence="14">
    <location>
        <begin position="84"/>
        <end position="111"/>
    </location>
</feature>
<organism evidence="18 19">
    <name type="scientific">Geotrypetes seraphini</name>
    <name type="common">Gaboon caecilian</name>
    <name type="synonym">Caecilia seraphini</name>
    <dbReference type="NCBI Taxonomy" id="260995"/>
    <lineage>
        <taxon>Eukaryota</taxon>
        <taxon>Metazoa</taxon>
        <taxon>Chordata</taxon>
        <taxon>Craniata</taxon>
        <taxon>Vertebrata</taxon>
        <taxon>Euteleostomi</taxon>
        <taxon>Amphibia</taxon>
        <taxon>Gymnophiona</taxon>
        <taxon>Geotrypetes</taxon>
    </lineage>
</organism>
<keyword evidence="4" id="KW-0964">Secreted</keyword>
<evidence type="ECO:0000313" key="19">
    <source>
        <dbReference type="RefSeq" id="XP_033804647.1"/>
    </source>
</evidence>
<evidence type="ECO:0000256" key="11">
    <source>
        <dbReference type="ARBA" id="ARBA00074638"/>
    </source>
</evidence>
<dbReference type="GO" id="GO:0000977">
    <property type="term" value="F:RNA polymerase II transcription regulatory region sequence-specific DNA binding"/>
    <property type="evidence" value="ECO:0007669"/>
    <property type="project" value="TreeGrafter"/>
</dbReference>
<evidence type="ECO:0000259" key="17">
    <source>
        <dbReference type="PROSITE" id="PS52035"/>
    </source>
</evidence>
<dbReference type="KEGG" id="gsh:117362424"/>
<dbReference type="PANTHER" id="PTHR11532:SF48">
    <property type="entry name" value="ADIPOCYTE ENHANCER-BINDING PROTEIN 1"/>
    <property type="match status" value="1"/>
</dbReference>
<dbReference type="InterPro" id="IPR008979">
    <property type="entry name" value="Galactose-bd-like_sf"/>
</dbReference>
<comment type="caution">
    <text evidence="13">Lacks conserved residue(s) required for the propagation of feature annotation.</text>
</comment>
<evidence type="ECO:0000256" key="12">
    <source>
        <dbReference type="ARBA" id="ARBA00079261"/>
    </source>
</evidence>
<sequence>MEFRLPLLSSPGLRCLPLLFLTLVLWQSPLVYPQSVLTDAEIEEFLQGFLKVIGPETEDEEGAENKEEEEERVPASRPGISEPVKTDTRVKPGDKKKDSKGRIALEAKEDETSASERSQVKPKKEKKEKPPKPTKKPKEKLPKPPKKEKERPPKPTKKPKEKRPKATKKPKVKLPKPTKKPGKKKAERPSEESVLPYEEGDRYQLPERPLDPPPAEEKVHQIPGVPRTKPHYEDEKRYQPYEERDKVYNVDHIEEPWRPREPDREDTWVEETDHKPEEPPTEDYNEQIEKEENEDYSYTRHERKPPKQKLPSRSRGPELERKEEEEHERKKPFEPPTKTLGKDSKEETETRDYDDYGYPVSEKKLPRIPDQKEMDKSEEEKQRKPVESPTVPIEGDYEERIDRGNLDDYEYFLRYQRPPKPVGRRKEEEEEETDDEKLSLKKTKKPGGSKEDDSETEDKWTGGKGKDKKGKPGEKGETDVEEETPVERKKCPPIGLESHRVEDDQLLASSMLRHGLNAQRGRLNMQAGINEDDYFDGAWCAEDNTDVQWFEVDTRRSTEFTGVITQGRDSVIHDDFVTSFYVGFSNDSQKWVMYTNGYEEMLFYGNVDKDTPVQTLFPEPVVARFIRIYPQSWNGSLCMRLEVLGCPKSSIVSYYSQNEVLTSADNLDFRHHSYKDMRQLMKVVNEECPTITRIYNVGRSSRGLKIYAMEISDKPGDHETGEPEFRYTAGLHGNEVLGRELLLMLMQFMCKEYKDGNPRIMSLVHETRIHLVPSLNPDGYELASEMGSEFGNWALGHWTEEGYDIFHNFPDLNTILWAAEERKLVPHKVPNHHIPIPDHFLVEDATVSVETRAIIAWMDKIPFVLGANFQGGEKLVSYPYDMARSASENPEGEQQVAAPAAAEDYYGDEEEKLALTETPDHAIFRWLAISYASAHHSMSDTFRGSCHAEDFTNGMGIVNGAKWRPVSGSMNDFSYLHTNCLELSIYLGCDKFPHENELPEEWEHNKESLLSFMEQVHRGIKGVVTDQQGDPIANATISIAEIKHDVKTASGGDYWRVLNPGEYRVTATAEGYTSSDKTCTVGYDIGATHCNFVLARSNWKRIHEIMAMNGNRPIRFIIPGKPTTPRERARMRFIMQRRRKWREQMRNRRLNATTSAIPSATPPTTTIVTTTLPPRSTEPPSWEVETEVYTEVVTETETVVETETGSWEYGTGTAQPLTTMETYTVNFADF</sequence>
<feature type="chain" id="PRO_5044654079" description="Adipocyte enhancer-binding protein 1" evidence="15">
    <location>
        <begin position="34"/>
        <end position="1230"/>
    </location>
</feature>
<keyword evidence="3" id="KW-0678">Repressor</keyword>
<dbReference type="FunFam" id="2.60.40.1120:FF:000007">
    <property type="entry name" value="Carboxypeptidase X, M14 family member 2"/>
    <property type="match status" value="1"/>
</dbReference>
<feature type="region of interest" description="Disordered" evidence="14">
    <location>
        <begin position="55"/>
        <end position="497"/>
    </location>
</feature>
<gene>
    <name evidence="19 20" type="primary">AEBP1</name>
</gene>
<dbReference type="PANTHER" id="PTHR11532">
    <property type="entry name" value="PROTEASE M14 CARBOXYPEPTIDASE"/>
    <property type="match status" value="1"/>
</dbReference>
<evidence type="ECO:0000256" key="10">
    <source>
        <dbReference type="ARBA" id="ARBA00023180"/>
    </source>
</evidence>